<dbReference type="GO" id="GO:0016787">
    <property type="term" value="F:hydrolase activity"/>
    <property type="evidence" value="ECO:0007669"/>
    <property type="project" value="UniProtKB-KW"/>
</dbReference>
<dbReference type="InterPro" id="IPR000073">
    <property type="entry name" value="AB_hydrolase_1"/>
</dbReference>
<dbReference type="Gene3D" id="3.40.50.1820">
    <property type="entry name" value="alpha/beta hydrolase"/>
    <property type="match status" value="1"/>
</dbReference>
<evidence type="ECO:0000313" key="3">
    <source>
        <dbReference type="Proteomes" id="UP000194161"/>
    </source>
</evidence>
<dbReference type="STRING" id="463040.CAL15_08695"/>
<dbReference type="InterPro" id="IPR029058">
    <property type="entry name" value="AB_hydrolase_fold"/>
</dbReference>
<organism evidence="2 3">
    <name type="scientific">Bordetella genomosp. 13</name>
    <dbReference type="NCBI Taxonomy" id="463040"/>
    <lineage>
        <taxon>Bacteria</taxon>
        <taxon>Pseudomonadati</taxon>
        <taxon>Pseudomonadota</taxon>
        <taxon>Betaproteobacteria</taxon>
        <taxon>Burkholderiales</taxon>
        <taxon>Alcaligenaceae</taxon>
        <taxon>Bordetella</taxon>
    </lineage>
</organism>
<name>A0A1W6ZAV8_9BORD</name>
<sequence length="276" mass="31037">MTQAAASASPTAWIEFDTPARALRLEYRWIAPDRRDAPLMVFLHEGLGSVSMWRDWPDQACAAAGCRGLVYSRYGYGQSTPRPADEKWPVDFMHEQARDVLPAFLAALGVDARREPPLLYGHSDGGSIALLYASMYPDAVGGIVVAAPHIFVEDVTVAHIETARTQYRSTDLPARLGRHHADPDSAFWGWNDIWLNPDFRRWNIEEYLDGIRCPVLALQGVDDEYGTLEQIRGIRRRAPQTRLFEIPDCRHSPHRDQPDIVIRAVADFVHGLARPG</sequence>
<keyword evidence="2" id="KW-0378">Hydrolase</keyword>
<feature type="domain" description="AB hydrolase-1" evidence="1">
    <location>
        <begin position="38"/>
        <end position="208"/>
    </location>
</feature>
<dbReference type="PANTHER" id="PTHR43798">
    <property type="entry name" value="MONOACYLGLYCEROL LIPASE"/>
    <property type="match status" value="1"/>
</dbReference>
<gene>
    <name evidence="2" type="ORF">CAL15_08695</name>
</gene>
<evidence type="ECO:0000259" key="1">
    <source>
        <dbReference type="Pfam" id="PF00561"/>
    </source>
</evidence>
<protein>
    <submittedName>
        <fullName evidence="2">Alpha/beta hydrolase</fullName>
    </submittedName>
</protein>
<dbReference type="PANTHER" id="PTHR43798:SF33">
    <property type="entry name" value="HYDROLASE, PUTATIVE (AFU_ORTHOLOGUE AFUA_2G14860)-RELATED"/>
    <property type="match status" value="1"/>
</dbReference>
<keyword evidence="3" id="KW-1185">Reference proteome</keyword>
<dbReference type="AlphaFoldDB" id="A0A1W6ZAV8"/>
<dbReference type="Proteomes" id="UP000194161">
    <property type="component" value="Chromosome"/>
</dbReference>
<dbReference type="KEGG" id="bgm:CAL15_08695"/>
<dbReference type="OrthoDB" id="135231at2"/>
<accession>A0A1W6ZAV8</accession>
<dbReference type="Pfam" id="PF00561">
    <property type="entry name" value="Abhydrolase_1"/>
    <property type="match status" value="1"/>
</dbReference>
<dbReference type="InterPro" id="IPR050266">
    <property type="entry name" value="AB_hydrolase_sf"/>
</dbReference>
<evidence type="ECO:0000313" key="2">
    <source>
        <dbReference type="EMBL" id="ARP94457.1"/>
    </source>
</evidence>
<dbReference type="GO" id="GO:0016020">
    <property type="term" value="C:membrane"/>
    <property type="evidence" value="ECO:0007669"/>
    <property type="project" value="TreeGrafter"/>
</dbReference>
<reference evidence="2 3" key="1">
    <citation type="submission" date="2017-05" db="EMBL/GenBank/DDBJ databases">
        <title>Complete and WGS of Bordetella genogroups.</title>
        <authorList>
            <person name="Spilker T."/>
            <person name="LiPuma J."/>
        </authorList>
    </citation>
    <scope>NUCLEOTIDE SEQUENCE [LARGE SCALE GENOMIC DNA]</scope>
    <source>
        <strain evidence="2 3">AU7206</strain>
    </source>
</reference>
<dbReference type="SUPFAM" id="SSF53474">
    <property type="entry name" value="alpha/beta-Hydrolases"/>
    <property type="match status" value="1"/>
</dbReference>
<proteinExistence type="predicted"/>
<dbReference type="EMBL" id="CP021111">
    <property type="protein sequence ID" value="ARP94457.1"/>
    <property type="molecule type" value="Genomic_DNA"/>
</dbReference>